<dbReference type="RefSeq" id="WP_093797998.1">
    <property type="nucleotide sequence ID" value="NZ_CP155571.1"/>
</dbReference>
<proteinExistence type="inferred from homology"/>
<keyword evidence="5 8" id="KW-1133">Transmembrane helix</keyword>
<keyword evidence="4 8" id="KW-0812">Transmembrane</keyword>
<evidence type="ECO:0000256" key="8">
    <source>
        <dbReference type="SAM" id="Phobius"/>
    </source>
</evidence>
<feature type="transmembrane region" description="Helical" evidence="8">
    <location>
        <begin position="228"/>
        <end position="250"/>
    </location>
</feature>
<dbReference type="PANTHER" id="PTHR48086:SF7">
    <property type="entry name" value="SODIUM-SOLUTE SYMPORTER-RELATED"/>
    <property type="match status" value="1"/>
</dbReference>
<evidence type="ECO:0000256" key="4">
    <source>
        <dbReference type="ARBA" id="ARBA00022692"/>
    </source>
</evidence>
<evidence type="ECO:0000256" key="7">
    <source>
        <dbReference type="RuleBase" id="RU362091"/>
    </source>
</evidence>
<dbReference type="EMBL" id="CP155571">
    <property type="protein sequence ID" value="XFO72358.1"/>
    <property type="molecule type" value="Genomic_DNA"/>
</dbReference>
<feature type="transmembrane region" description="Helical" evidence="8">
    <location>
        <begin position="383"/>
        <end position="404"/>
    </location>
</feature>
<protein>
    <submittedName>
        <fullName evidence="9">Uncharacterized protein</fullName>
    </submittedName>
</protein>
<dbReference type="CDD" id="cd10322">
    <property type="entry name" value="SLC5sbd"/>
    <property type="match status" value="1"/>
</dbReference>
<keyword evidence="6 8" id="KW-0472">Membrane</keyword>
<evidence type="ECO:0000256" key="3">
    <source>
        <dbReference type="ARBA" id="ARBA00022448"/>
    </source>
</evidence>
<dbReference type="InterPro" id="IPR001734">
    <property type="entry name" value="Na/solute_symporter"/>
</dbReference>
<evidence type="ECO:0000313" key="9">
    <source>
        <dbReference type="EMBL" id="XFO72358.1"/>
    </source>
</evidence>
<feature type="transmembrane region" description="Helical" evidence="8">
    <location>
        <begin position="116"/>
        <end position="138"/>
    </location>
</feature>
<feature type="transmembrane region" description="Helical" evidence="8">
    <location>
        <begin position="351"/>
        <end position="371"/>
    </location>
</feature>
<dbReference type="Gene3D" id="1.20.1730.10">
    <property type="entry name" value="Sodium/glucose cotransporter"/>
    <property type="match status" value="1"/>
</dbReference>
<evidence type="ECO:0000313" key="10">
    <source>
        <dbReference type="Proteomes" id="UP000216052"/>
    </source>
</evidence>
<comment type="similarity">
    <text evidence="2 7">Belongs to the sodium:solute symporter (SSF) (TC 2.A.21) family.</text>
</comment>
<accession>A0ABZ3J2Q5</accession>
<organism evidence="9 10">
    <name type="scientific">Sporomusa acidovorans (strain ATCC 49682 / DSM 3132 / Mol)</name>
    <dbReference type="NCBI Taxonomy" id="1123286"/>
    <lineage>
        <taxon>Bacteria</taxon>
        <taxon>Bacillati</taxon>
        <taxon>Bacillota</taxon>
        <taxon>Negativicutes</taxon>
        <taxon>Selenomonadales</taxon>
        <taxon>Sporomusaceae</taxon>
        <taxon>Sporomusa</taxon>
    </lineage>
</organism>
<evidence type="ECO:0000256" key="1">
    <source>
        <dbReference type="ARBA" id="ARBA00004141"/>
    </source>
</evidence>
<feature type="transmembrane region" description="Helical" evidence="8">
    <location>
        <begin position="46"/>
        <end position="69"/>
    </location>
</feature>
<dbReference type="Proteomes" id="UP000216052">
    <property type="component" value="Chromosome"/>
</dbReference>
<keyword evidence="10" id="KW-1185">Reference proteome</keyword>
<dbReference type="PROSITE" id="PS50283">
    <property type="entry name" value="NA_SOLUT_SYMP_3"/>
    <property type="match status" value="1"/>
</dbReference>
<feature type="transmembrane region" description="Helical" evidence="8">
    <location>
        <begin position="262"/>
        <end position="286"/>
    </location>
</feature>
<dbReference type="PANTHER" id="PTHR48086">
    <property type="entry name" value="SODIUM/PROLINE SYMPORTER-RELATED"/>
    <property type="match status" value="1"/>
</dbReference>
<evidence type="ECO:0000256" key="2">
    <source>
        <dbReference type="ARBA" id="ARBA00006434"/>
    </source>
</evidence>
<feature type="transmembrane region" description="Helical" evidence="8">
    <location>
        <begin position="184"/>
        <end position="208"/>
    </location>
</feature>
<gene>
    <name evidence="9" type="ORF">SPACI_024100</name>
</gene>
<dbReference type="InterPro" id="IPR038377">
    <property type="entry name" value="Na/Glc_symporter_sf"/>
</dbReference>
<comment type="subcellular location">
    <subcellularLocation>
        <location evidence="1">Membrane</location>
        <topology evidence="1">Multi-pass membrane protein</topology>
    </subcellularLocation>
</comment>
<name>A0ABZ3J2Q5_SPOA4</name>
<dbReference type="InterPro" id="IPR050277">
    <property type="entry name" value="Sodium:Solute_Symporter"/>
</dbReference>
<feature type="transmembrane region" description="Helical" evidence="8">
    <location>
        <begin position="306"/>
        <end position="330"/>
    </location>
</feature>
<dbReference type="Pfam" id="PF00474">
    <property type="entry name" value="SSF"/>
    <property type="match status" value="1"/>
</dbReference>
<feature type="transmembrane region" description="Helical" evidence="8">
    <location>
        <begin position="144"/>
        <end position="172"/>
    </location>
</feature>
<evidence type="ECO:0000256" key="5">
    <source>
        <dbReference type="ARBA" id="ARBA00022989"/>
    </source>
</evidence>
<reference evidence="9" key="1">
    <citation type="submission" date="2024-05" db="EMBL/GenBank/DDBJ databases">
        <title>Isolation and characterization of Sporomusa carbonis sp. nov., a carboxydotrophic hydrogenogen in the genus of Sporomusa isolated from a charcoal burning pile.</title>
        <authorList>
            <person name="Boeer T."/>
            <person name="Rosenbaum F."/>
            <person name="Eysell L."/>
            <person name="Mueller V."/>
            <person name="Daniel R."/>
            <person name="Poehlein A."/>
        </authorList>
    </citation>
    <scope>NUCLEOTIDE SEQUENCE [LARGE SCALE GENOMIC DNA]</scope>
    <source>
        <strain evidence="9">DSM 3132</strain>
    </source>
</reference>
<feature type="transmembrane region" description="Helical" evidence="8">
    <location>
        <begin position="75"/>
        <end position="95"/>
    </location>
</feature>
<sequence>MELNYIQLLSLVITMLFVVALGLYSARKVKSADDFSIGSHSSGATIVSGTIIGTIVGGAATMGTAQLAFCVGLSAWWFALGSGLGLLILSFFYAGPLRRSGLETISQYLVFHYGKAVGPIISVISSLGIFFSIVASMLTAVHLLALVFGITEVLAAVFTIAIVLAYVFFGGINGTGLSGIFKVGLLYITLASAGAISFKAMGGINGLAATFPSDPWFNLLGEGFWLDIGNVISLVVGIISTQTYAQAIYAARDTKAAATGSLVAALITIPIGLPSIMVGMYMRAHYPDMLPINALPAYVLHNLPDWLGGAAITALLLASIGSVAGLALGIGTMISRDIIHELFNCTGAKKLLWINRSCILIITTLSALFVFSNMQSLVLEWNFLSMALRGVGIFIPLTIAILYPGKLPEKAAICSMIAGVAASLLGNIFYPQYNIPLFSGLFVSLLVAILGIAIKTFFQNNTGSGNSKIRIHPAAK</sequence>
<keyword evidence="3" id="KW-0813">Transport</keyword>
<feature type="transmembrane region" description="Helical" evidence="8">
    <location>
        <begin position="6"/>
        <end position="26"/>
    </location>
</feature>
<feature type="transmembrane region" description="Helical" evidence="8">
    <location>
        <begin position="411"/>
        <end position="430"/>
    </location>
</feature>
<evidence type="ECO:0000256" key="6">
    <source>
        <dbReference type="ARBA" id="ARBA00023136"/>
    </source>
</evidence>
<feature type="transmembrane region" description="Helical" evidence="8">
    <location>
        <begin position="436"/>
        <end position="458"/>
    </location>
</feature>